<evidence type="ECO:0000256" key="4">
    <source>
        <dbReference type="SAM" id="SignalP"/>
    </source>
</evidence>
<dbReference type="Pfam" id="PF13407">
    <property type="entry name" value="Peripla_BP_4"/>
    <property type="match status" value="1"/>
</dbReference>
<feature type="domain" description="Periplasmic binding protein" evidence="5">
    <location>
        <begin position="36"/>
        <end position="291"/>
    </location>
</feature>
<organism evidence="6 7">
    <name type="scientific">Actinomadura mexicana</name>
    <dbReference type="NCBI Taxonomy" id="134959"/>
    <lineage>
        <taxon>Bacteria</taxon>
        <taxon>Bacillati</taxon>
        <taxon>Actinomycetota</taxon>
        <taxon>Actinomycetes</taxon>
        <taxon>Streptosporangiales</taxon>
        <taxon>Thermomonosporaceae</taxon>
        <taxon>Actinomadura</taxon>
    </lineage>
</organism>
<dbReference type="OrthoDB" id="9800520at2"/>
<evidence type="ECO:0000256" key="1">
    <source>
        <dbReference type="ARBA" id="ARBA00004196"/>
    </source>
</evidence>
<dbReference type="InterPro" id="IPR028082">
    <property type="entry name" value="Peripla_BP_I"/>
</dbReference>
<dbReference type="Gene3D" id="3.40.50.2300">
    <property type="match status" value="2"/>
</dbReference>
<feature type="chain" id="PRO_5039670498" evidence="4">
    <location>
        <begin position="25"/>
        <end position="325"/>
    </location>
</feature>
<evidence type="ECO:0000259" key="5">
    <source>
        <dbReference type="Pfam" id="PF13407"/>
    </source>
</evidence>
<proteinExistence type="inferred from homology"/>
<keyword evidence="3 4" id="KW-0732">Signal</keyword>
<evidence type="ECO:0000313" key="7">
    <source>
        <dbReference type="Proteomes" id="UP000198420"/>
    </source>
</evidence>
<dbReference type="SUPFAM" id="SSF53822">
    <property type="entry name" value="Periplasmic binding protein-like I"/>
    <property type="match status" value="1"/>
</dbReference>
<dbReference type="InterPro" id="IPR025997">
    <property type="entry name" value="SBP_2_dom"/>
</dbReference>
<dbReference type="PROSITE" id="PS51257">
    <property type="entry name" value="PROKAR_LIPOPROTEIN"/>
    <property type="match status" value="1"/>
</dbReference>
<dbReference type="GO" id="GO:0030313">
    <property type="term" value="C:cell envelope"/>
    <property type="evidence" value="ECO:0007669"/>
    <property type="project" value="UniProtKB-SubCell"/>
</dbReference>
<keyword evidence="7" id="KW-1185">Reference proteome</keyword>
<reference evidence="7" key="1">
    <citation type="submission" date="2017-06" db="EMBL/GenBank/DDBJ databases">
        <authorList>
            <person name="Varghese N."/>
            <person name="Submissions S."/>
        </authorList>
    </citation>
    <scope>NUCLEOTIDE SEQUENCE [LARGE SCALE GENOMIC DNA]</scope>
    <source>
        <strain evidence="7">DSM 44485</strain>
    </source>
</reference>
<feature type="signal peptide" evidence="4">
    <location>
        <begin position="1"/>
        <end position="24"/>
    </location>
</feature>
<evidence type="ECO:0000256" key="3">
    <source>
        <dbReference type="ARBA" id="ARBA00022729"/>
    </source>
</evidence>
<comment type="subcellular location">
    <subcellularLocation>
        <location evidence="1">Cell envelope</location>
    </subcellularLocation>
</comment>
<evidence type="ECO:0000256" key="2">
    <source>
        <dbReference type="ARBA" id="ARBA00007639"/>
    </source>
</evidence>
<name>A0A238US50_9ACTN</name>
<sequence>MRYGTALRLSAAAGVAALALTACGSGSDSASGQKRIVYVPAVTGIPFYNTVACGAQEKAKELGAKLDVQGPPEFDPAKQSAIVSALTADKPDAIMISVADSKALIPPLKLAKAAGIKIIGVDGDLDDRSIMTTNIISNNLKGGALAADEMAKATGGKGEIMGLNNDPGNPLGEARAKGFTDQLKKYPGMKYLGTQYSKNETAKASSIASSASSSNPRLTGVYAMSTTNSEGAVTGLRESGRTGKVKLIGFDISGPIETALNGKQMYGTIVQHPYQEGQIGVQSALDAVAGKPVPRDQNSDLVFATPANLSTPEVQKYVYKKECGK</sequence>
<dbReference type="PANTHER" id="PTHR46847">
    <property type="entry name" value="D-ALLOSE-BINDING PERIPLASMIC PROTEIN-RELATED"/>
    <property type="match status" value="1"/>
</dbReference>
<dbReference type="EMBL" id="FZNP01000001">
    <property type="protein sequence ID" value="SNR24149.1"/>
    <property type="molecule type" value="Genomic_DNA"/>
</dbReference>
<dbReference type="CDD" id="cd20007">
    <property type="entry name" value="PBP1_ABC_sugar_binding-like"/>
    <property type="match status" value="1"/>
</dbReference>
<accession>A0A238US50</accession>
<protein>
    <submittedName>
        <fullName evidence="6">Monosaccharide ABC transporter substrate-binding protein, CUT2 family</fullName>
    </submittedName>
</protein>
<comment type="similarity">
    <text evidence="2">Belongs to the bacterial solute-binding protein 2 family.</text>
</comment>
<dbReference type="PANTHER" id="PTHR46847:SF1">
    <property type="entry name" value="D-ALLOSE-BINDING PERIPLASMIC PROTEIN-RELATED"/>
    <property type="match status" value="1"/>
</dbReference>
<dbReference type="AlphaFoldDB" id="A0A238US50"/>
<evidence type="ECO:0000313" key="6">
    <source>
        <dbReference type="EMBL" id="SNR24149.1"/>
    </source>
</evidence>
<dbReference type="Proteomes" id="UP000198420">
    <property type="component" value="Unassembled WGS sequence"/>
</dbReference>
<dbReference type="GO" id="GO:0030246">
    <property type="term" value="F:carbohydrate binding"/>
    <property type="evidence" value="ECO:0007669"/>
    <property type="project" value="UniProtKB-ARBA"/>
</dbReference>
<dbReference type="RefSeq" id="WP_089309697.1">
    <property type="nucleotide sequence ID" value="NZ_FZNP01000001.1"/>
</dbReference>
<gene>
    <name evidence="6" type="ORF">SAMN06265355_101268</name>
</gene>